<dbReference type="EMBL" id="VIXA01000001">
    <property type="protein sequence ID" value="TWG28168.1"/>
    <property type="molecule type" value="Genomic_DNA"/>
</dbReference>
<proteinExistence type="predicted"/>
<organism evidence="1 2">
    <name type="scientific">Micromonospora palomenae</name>
    <dbReference type="NCBI Taxonomy" id="1461247"/>
    <lineage>
        <taxon>Bacteria</taxon>
        <taxon>Bacillati</taxon>
        <taxon>Actinomycetota</taxon>
        <taxon>Actinomycetes</taxon>
        <taxon>Micromonosporales</taxon>
        <taxon>Micromonosporaceae</taxon>
        <taxon>Micromonospora</taxon>
    </lineage>
</organism>
<evidence type="ECO:0000313" key="2">
    <source>
        <dbReference type="Proteomes" id="UP000319927"/>
    </source>
</evidence>
<keyword evidence="2" id="KW-1185">Reference proteome</keyword>
<evidence type="ECO:0000313" key="1">
    <source>
        <dbReference type="EMBL" id="TWG28168.1"/>
    </source>
</evidence>
<name>A0A561WWD3_9ACTN</name>
<reference evidence="1 2" key="1">
    <citation type="submission" date="2019-06" db="EMBL/GenBank/DDBJ databases">
        <title>Sequencing the genomes of 1000 actinobacteria strains.</title>
        <authorList>
            <person name="Klenk H.-P."/>
        </authorList>
    </citation>
    <scope>NUCLEOTIDE SEQUENCE [LARGE SCALE GENOMIC DNA]</scope>
    <source>
        <strain evidence="1 2">DSM 102131</strain>
    </source>
</reference>
<sequence length="64" mass="6831">MTTNPRLLGIQAGVAMADPHNISGPTAELLKAAGADMLVANAHEAEVRARLESQGTRYDDDRKN</sequence>
<accession>A0A561WWD3</accession>
<dbReference type="AlphaFoldDB" id="A0A561WWD3"/>
<dbReference type="Proteomes" id="UP000319927">
    <property type="component" value="Unassembled WGS sequence"/>
</dbReference>
<protein>
    <submittedName>
        <fullName evidence="1">Uncharacterized protein</fullName>
    </submittedName>
</protein>
<comment type="caution">
    <text evidence="1">The sequence shown here is derived from an EMBL/GenBank/DDBJ whole genome shotgun (WGS) entry which is preliminary data.</text>
</comment>
<gene>
    <name evidence="1" type="ORF">FHX75_111319</name>
</gene>